<keyword evidence="9" id="KW-1185">Reference proteome</keyword>
<dbReference type="PANTHER" id="PTHR24305">
    <property type="entry name" value="CYTOCHROME P450"/>
    <property type="match status" value="1"/>
</dbReference>
<evidence type="ECO:0008006" key="10">
    <source>
        <dbReference type="Google" id="ProtNLM"/>
    </source>
</evidence>
<evidence type="ECO:0000313" key="9">
    <source>
        <dbReference type="Proteomes" id="UP000185904"/>
    </source>
</evidence>
<dbReference type="GeneID" id="34591762"/>
<protein>
    <recommendedName>
        <fullName evidence="10">Cytochrome P450</fullName>
    </recommendedName>
</protein>
<evidence type="ECO:0000256" key="4">
    <source>
        <dbReference type="ARBA" id="ARBA00023002"/>
    </source>
</evidence>
<accession>A0A178CPQ0</accession>
<dbReference type="Gene3D" id="1.10.630.10">
    <property type="entry name" value="Cytochrome P450"/>
    <property type="match status" value="1"/>
</dbReference>
<dbReference type="InterPro" id="IPR036396">
    <property type="entry name" value="Cyt_P450_sf"/>
</dbReference>
<dbReference type="InterPro" id="IPR017972">
    <property type="entry name" value="Cyt_P450_CS"/>
</dbReference>
<dbReference type="GO" id="GO:0004497">
    <property type="term" value="F:monooxygenase activity"/>
    <property type="evidence" value="ECO:0007669"/>
    <property type="project" value="UniProtKB-KW"/>
</dbReference>
<dbReference type="SUPFAM" id="SSF48264">
    <property type="entry name" value="Cytochrome P450"/>
    <property type="match status" value="1"/>
</dbReference>
<feature type="binding site" description="axial binding residue" evidence="6">
    <location>
        <position position="513"/>
    </location>
    <ligand>
        <name>heme</name>
        <dbReference type="ChEBI" id="CHEBI:30413"/>
    </ligand>
    <ligandPart>
        <name>Fe</name>
        <dbReference type="ChEBI" id="CHEBI:18248"/>
    </ligandPart>
</feature>
<sequence length="582" mass="65732">MAWISILATLYGLWVASTLWNLFKNYLSARKTGLPIIVFPLNSYHPIWMIVSVPLRPLFEKFLPDWMYEPINLATYGFEFRSKTAVFDKRGPAVILVTAGSNELSLMDPELASEVLKRIKDFPNTDIGGVVLNIFGPSLITSDGENWARQRRLIAPNINEKISGLVFGESCRQTREMLASYVDDLKGVTDDTMRGMKQIAINVLGVAGFGISQPWKEGKSSRPKGYRTTYMEATRTVVENIIEAAVLPAKLLTLPIFAPAWQIIGHAKNEFPVHTREMLENERKLQRDSPEPRSNLMSMLVRLADSSKPQGDADSKNTQGLSEAEILGNLFIFTSAGFDTTANTMAYALALLATYPEWQDWLYEEIKVVVGAATDAESLEYTEVYPRLPRCLALMIANRVFSGHFEQLETMRFFPPLTHIAKQTNSTHDVSITTPSGRSYYIPTKTIVYINTVSLHLDPRTWGDDATTFRPSRWLVSPDEAPSRTSAAYTIGQNIRSMPKGTFLPWSAGPRSCPGQKMSQVEFVSVFMTIFARYRCEAVKVHDDETPDEIRARFEAVMRDSQPKLTLQMARNRDLKLRWVER</sequence>
<evidence type="ECO:0000256" key="5">
    <source>
        <dbReference type="ARBA" id="ARBA00023004"/>
    </source>
</evidence>
<dbReference type="GO" id="GO:0020037">
    <property type="term" value="F:heme binding"/>
    <property type="evidence" value="ECO:0007669"/>
    <property type="project" value="InterPro"/>
</dbReference>
<dbReference type="RefSeq" id="XP_022497366.1">
    <property type="nucleotide sequence ID" value="XM_022646635.1"/>
</dbReference>
<dbReference type="GO" id="GO:0005506">
    <property type="term" value="F:iron ion binding"/>
    <property type="evidence" value="ECO:0007669"/>
    <property type="project" value="InterPro"/>
</dbReference>
<evidence type="ECO:0000256" key="2">
    <source>
        <dbReference type="ARBA" id="ARBA00010617"/>
    </source>
</evidence>
<reference evidence="8 9" key="1">
    <citation type="submission" date="2016-03" db="EMBL/GenBank/DDBJ databases">
        <title>The draft genome sequence of Fonsecaea nubica causative agent of cutaneous subcutaneous infection in human host.</title>
        <authorList>
            <person name="Costa F."/>
            <person name="Sybren D.H."/>
            <person name="Raittz R.T."/>
            <person name="Weiss V.A."/>
            <person name="Leao A.C."/>
            <person name="Gomes R."/>
            <person name="De Souza E.M."/>
            <person name="Pedrosa F.O."/>
            <person name="Steffens M.B."/>
            <person name="Bombassaro A."/>
            <person name="Tadra-Sfeir M.Z."/>
            <person name="Moreno L.F."/>
            <person name="Najafzadeh M.J."/>
            <person name="Felipe M.S."/>
            <person name="Teixeira M."/>
            <person name="Sun J."/>
            <person name="Xi L."/>
            <person name="Castro M.A."/>
            <person name="Vicente V.A."/>
        </authorList>
    </citation>
    <scope>NUCLEOTIDE SEQUENCE [LARGE SCALE GENOMIC DNA]</scope>
    <source>
        <strain evidence="8 9">CBS 269.64</strain>
    </source>
</reference>
<dbReference type="PRINTS" id="PR00385">
    <property type="entry name" value="P450"/>
</dbReference>
<dbReference type="InterPro" id="IPR001128">
    <property type="entry name" value="Cyt_P450"/>
</dbReference>
<dbReference type="PROSITE" id="PS00086">
    <property type="entry name" value="CYTOCHROME_P450"/>
    <property type="match status" value="1"/>
</dbReference>
<evidence type="ECO:0000313" key="8">
    <source>
        <dbReference type="EMBL" id="OAL31122.1"/>
    </source>
</evidence>
<dbReference type="CDD" id="cd11070">
    <property type="entry name" value="CYP56-like"/>
    <property type="match status" value="1"/>
</dbReference>
<dbReference type="PANTHER" id="PTHR24305:SF166">
    <property type="entry name" value="CYTOCHROME P450 12A4, MITOCHONDRIAL-RELATED"/>
    <property type="match status" value="1"/>
</dbReference>
<dbReference type="Pfam" id="PF00067">
    <property type="entry name" value="p450"/>
    <property type="match status" value="1"/>
</dbReference>
<name>A0A178CPQ0_9EURO</name>
<keyword evidence="4 7" id="KW-0560">Oxidoreductase</keyword>
<keyword evidence="5 6" id="KW-0408">Iron</keyword>
<comment type="cofactor">
    <cofactor evidence="1 6">
        <name>heme</name>
        <dbReference type="ChEBI" id="CHEBI:30413"/>
    </cofactor>
</comment>
<dbReference type="AlphaFoldDB" id="A0A178CPQ0"/>
<evidence type="ECO:0000256" key="1">
    <source>
        <dbReference type="ARBA" id="ARBA00001971"/>
    </source>
</evidence>
<keyword evidence="3 6" id="KW-0479">Metal-binding</keyword>
<dbReference type="Proteomes" id="UP000185904">
    <property type="component" value="Unassembled WGS sequence"/>
</dbReference>
<dbReference type="InterPro" id="IPR050121">
    <property type="entry name" value="Cytochrome_P450_monoxygenase"/>
</dbReference>
<organism evidence="8 9">
    <name type="scientific">Fonsecaea nubica</name>
    <dbReference type="NCBI Taxonomy" id="856822"/>
    <lineage>
        <taxon>Eukaryota</taxon>
        <taxon>Fungi</taxon>
        <taxon>Dikarya</taxon>
        <taxon>Ascomycota</taxon>
        <taxon>Pezizomycotina</taxon>
        <taxon>Eurotiomycetes</taxon>
        <taxon>Chaetothyriomycetidae</taxon>
        <taxon>Chaetothyriales</taxon>
        <taxon>Herpotrichiellaceae</taxon>
        <taxon>Fonsecaea</taxon>
    </lineage>
</organism>
<keyword evidence="7" id="KW-0503">Monooxygenase</keyword>
<proteinExistence type="inferred from homology"/>
<comment type="similarity">
    <text evidence="2 7">Belongs to the cytochrome P450 family.</text>
</comment>
<dbReference type="InterPro" id="IPR002401">
    <property type="entry name" value="Cyt_P450_E_grp-I"/>
</dbReference>
<keyword evidence="6 7" id="KW-0349">Heme</keyword>
<dbReference type="GO" id="GO:0016705">
    <property type="term" value="F:oxidoreductase activity, acting on paired donors, with incorporation or reduction of molecular oxygen"/>
    <property type="evidence" value="ECO:0007669"/>
    <property type="project" value="InterPro"/>
</dbReference>
<dbReference type="PRINTS" id="PR00463">
    <property type="entry name" value="EP450I"/>
</dbReference>
<evidence type="ECO:0000256" key="3">
    <source>
        <dbReference type="ARBA" id="ARBA00022723"/>
    </source>
</evidence>
<gene>
    <name evidence="8" type="ORF">AYO20_08357</name>
</gene>
<dbReference type="OrthoDB" id="1470350at2759"/>
<evidence type="ECO:0000256" key="6">
    <source>
        <dbReference type="PIRSR" id="PIRSR602401-1"/>
    </source>
</evidence>
<dbReference type="EMBL" id="LVCJ01000065">
    <property type="protein sequence ID" value="OAL31122.1"/>
    <property type="molecule type" value="Genomic_DNA"/>
</dbReference>
<evidence type="ECO:0000256" key="7">
    <source>
        <dbReference type="RuleBase" id="RU000461"/>
    </source>
</evidence>
<comment type="caution">
    <text evidence="8">The sequence shown here is derived from an EMBL/GenBank/DDBJ whole genome shotgun (WGS) entry which is preliminary data.</text>
</comment>